<dbReference type="InterPro" id="IPR020846">
    <property type="entry name" value="MFS_dom"/>
</dbReference>
<feature type="transmembrane region" description="Helical" evidence="5">
    <location>
        <begin position="364"/>
        <end position="387"/>
    </location>
</feature>
<feature type="transmembrane region" description="Helical" evidence="5">
    <location>
        <begin position="331"/>
        <end position="357"/>
    </location>
</feature>
<proteinExistence type="predicted"/>
<dbReference type="PROSITE" id="PS50850">
    <property type="entry name" value="MFS"/>
    <property type="match status" value="1"/>
</dbReference>
<dbReference type="GO" id="GO:0016020">
    <property type="term" value="C:membrane"/>
    <property type="evidence" value="ECO:0007669"/>
    <property type="project" value="UniProtKB-SubCell"/>
</dbReference>
<dbReference type="InterPro" id="IPR000849">
    <property type="entry name" value="Sugar_P_transporter"/>
</dbReference>
<name>A0A4S4N641_9BACT</name>
<evidence type="ECO:0000313" key="7">
    <source>
        <dbReference type="EMBL" id="THH34584.1"/>
    </source>
</evidence>
<evidence type="ECO:0000256" key="2">
    <source>
        <dbReference type="ARBA" id="ARBA00022692"/>
    </source>
</evidence>
<reference evidence="7 8" key="1">
    <citation type="submission" date="2019-04" db="EMBL/GenBank/DDBJ databases">
        <title>Lewinella litorea sp. nov., isolated from a marine sand.</title>
        <authorList>
            <person name="Yoon J.-H."/>
        </authorList>
    </citation>
    <scope>NUCLEOTIDE SEQUENCE [LARGE SCALE GENOMIC DNA]</scope>
    <source>
        <strain evidence="7 8">HSMS-39</strain>
    </source>
</reference>
<feature type="transmembrane region" description="Helical" evidence="5">
    <location>
        <begin position="235"/>
        <end position="255"/>
    </location>
</feature>
<keyword evidence="4 5" id="KW-0472">Membrane</keyword>
<dbReference type="PANTHER" id="PTHR11662">
    <property type="entry name" value="SOLUTE CARRIER FAMILY 17"/>
    <property type="match status" value="1"/>
</dbReference>
<evidence type="ECO:0000259" key="6">
    <source>
        <dbReference type="PROSITE" id="PS50850"/>
    </source>
</evidence>
<feature type="transmembrane region" description="Helical" evidence="5">
    <location>
        <begin position="133"/>
        <end position="158"/>
    </location>
</feature>
<dbReference type="PIRSF" id="PIRSF002808">
    <property type="entry name" value="Hexose_phosphate_transp"/>
    <property type="match status" value="1"/>
</dbReference>
<feature type="transmembrane region" description="Helical" evidence="5">
    <location>
        <begin position="393"/>
        <end position="414"/>
    </location>
</feature>
<dbReference type="AlphaFoldDB" id="A0A4S4N641"/>
<protein>
    <submittedName>
        <fullName evidence="7">MFS transporter</fullName>
    </submittedName>
</protein>
<feature type="transmembrane region" description="Helical" evidence="5">
    <location>
        <begin position="308"/>
        <end position="325"/>
    </location>
</feature>
<evidence type="ECO:0000256" key="1">
    <source>
        <dbReference type="ARBA" id="ARBA00004141"/>
    </source>
</evidence>
<feature type="transmembrane region" description="Helical" evidence="5">
    <location>
        <begin position="73"/>
        <end position="89"/>
    </location>
</feature>
<dbReference type="SUPFAM" id="SSF103473">
    <property type="entry name" value="MFS general substrate transporter"/>
    <property type="match status" value="1"/>
</dbReference>
<dbReference type="PANTHER" id="PTHR11662:SF333">
    <property type="entry name" value="D-GALACTONATE TRANSPORTER"/>
    <property type="match status" value="1"/>
</dbReference>
<dbReference type="OrthoDB" id="9781156at2"/>
<sequence>MTRKRYNILALIFVTVVINYMDRSNISVAAAAISEELELTKVQLGLIFSAFGLTYSLLQIPGGILADHVKPRLLYPIILVLWSLATLLQGVVSSLAALIGLRASIGVFEAPSYPTNNRIVTSWFPDRERASAIAVYTSGQFIGLAFLTPVLVAVQAYFGWRGLFIFSGLVGIAWAVVWWFLYRDPRDHETVSKAELNHIAEGGGLIGDAPGTATGDRVEFNLRDLREAFVHRKLWGIYLGQFCLVTLFTFFLTWFPTYLVEFRGLDFIKSGFLASIPFLAAFMGVLLSGFVSDYLVRRGVSNEASRKGPIILGMLLSILIIGANYTDHTALIIFFLAIAFFGNGLASITWVFVSLLAPQRLIGLVGGVFNFIGGLGAVVSPTVIGYLAQGGDFTPALLFVGFVAFLGLCSYLFLVGKIERVEESPGLRSNL</sequence>
<feature type="transmembrane region" description="Helical" evidence="5">
    <location>
        <begin position="275"/>
        <end position="296"/>
    </location>
</feature>
<dbReference type="Gene3D" id="1.20.1250.20">
    <property type="entry name" value="MFS general substrate transporter like domains"/>
    <property type="match status" value="2"/>
</dbReference>
<dbReference type="Pfam" id="PF07690">
    <property type="entry name" value="MFS_1"/>
    <property type="match status" value="1"/>
</dbReference>
<dbReference type="InterPro" id="IPR036259">
    <property type="entry name" value="MFS_trans_sf"/>
</dbReference>
<dbReference type="InterPro" id="IPR011701">
    <property type="entry name" value="MFS"/>
</dbReference>
<feature type="transmembrane region" description="Helical" evidence="5">
    <location>
        <begin position="47"/>
        <end position="66"/>
    </location>
</feature>
<accession>A0A4S4N641</accession>
<keyword evidence="8" id="KW-1185">Reference proteome</keyword>
<feature type="domain" description="Major facilitator superfamily (MFS) profile" evidence="6">
    <location>
        <begin position="8"/>
        <end position="419"/>
    </location>
</feature>
<keyword evidence="3 5" id="KW-1133">Transmembrane helix</keyword>
<gene>
    <name evidence="7" type="ORF">E4021_17420</name>
</gene>
<feature type="transmembrane region" description="Helical" evidence="5">
    <location>
        <begin position="164"/>
        <end position="182"/>
    </location>
</feature>
<evidence type="ECO:0000256" key="5">
    <source>
        <dbReference type="SAM" id="Phobius"/>
    </source>
</evidence>
<comment type="subcellular location">
    <subcellularLocation>
        <location evidence="1">Membrane</location>
        <topology evidence="1">Multi-pass membrane protein</topology>
    </subcellularLocation>
</comment>
<evidence type="ECO:0000256" key="3">
    <source>
        <dbReference type="ARBA" id="ARBA00022989"/>
    </source>
</evidence>
<dbReference type="CDD" id="cd17319">
    <property type="entry name" value="MFS_ExuT_GudP_like"/>
    <property type="match status" value="1"/>
</dbReference>
<evidence type="ECO:0000313" key="8">
    <source>
        <dbReference type="Proteomes" id="UP000308528"/>
    </source>
</evidence>
<dbReference type="GO" id="GO:0022857">
    <property type="term" value="F:transmembrane transporter activity"/>
    <property type="evidence" value="ECO:0007669"/>
    <property type="project" value="InterPro"/>
</dbReference>
<dbReference type="InterPro" id="IPR050382">
    <property type="entry name" value="MFS_Na/Anion_cotransporter"/>
</dbReference>
<dbReference type="EMBL" id="SRSF01000016">
    <property type="protein sequence ID" value="THH34584.1"/>
    <property type="molecule type" value="Genomic_DNA"/>
</dbReference>
<keyword evidence="2 5" id="KW-0812">Transmembrane</keyword>
<comment type="caution">
    <text evidence="7">The sequence shown here is derived from an EMBL/GenBank/DDBJ whole genome shotgun (WGS) entry which is preliminary data.</text>
</comment>
<dbReference type="Proteomes" id="UP000308528">
    <property type="component" value="Unassembled WGS sequence"/>
</dbReference>
<organism evidence="7 8">
    <name type="scientific">Neolewinella litorea</name>
    <dbReference type="NCBI Taxonomy" id="2562452"/>
    <lineage>
        <taxon>Bacteria</taxon>
        <taxon>Pseudomonadati</taxon>
        <taxon>Bacteroidota</taxon>
        <taxon>Saprospiria</taxon>
        <taxon>Saprospirales</taxon>
        <taxon>Lewinellaceae</taxon>
        <taxon>Neolewinella</taxon>
    </lineage>
</organism>
<evidence type="ECO:0000256" key="4">
    <source>
        <dbReference type="ARBA" id="ARBA00023136"/>
    </source>
</evidence>